<evidence type="ECO:0000313" key="3">
    <source>
        <dbReference type="Proteomes" id="UP000789595"/>
    </source>
</evidence>
<dbReference type="GO" id="GO:0016717">
    <property type="term" value="F:oxidoreductase activity, acting on paired donors, with oxidation of a pair of donors resulting in the reduction of molecular oxygen to two molecules of water"/>
    <property type="evidence" value="ECO:0007669"/>
    <property type="project" value="TreeGrafter"/>
</dbReference>
<reference evidence="2" key="1">
    <citation type="submission" date="2021-11" db="EMBL/GenBank/DDBJ databases">
        <authorList>
            <consortium name="Genoscope - CEA"/>
            <person name="William W."/>
        </authorList>
    </citation>
    <scope>NUCLEOTIDE SEQUENCE</scope>
</reference>
<dbReference type="PANTHER" id="PTHR19353">
    <property type="entry name" value="FATTY ACID DESATURASE 2"/>
    <property type="match status" value="1"/>
</dbReference>
<protein>
    <recommendedName>
        <fullName evidence="1">Fatty acid desaturase domain-containing protein</fullName>
    </recommendedName>
</protein>
<dbReference type="Proteomes" id="UP000789595">
    <property type="component" value="Unassembled WGS sequence"/>
</dbReference>
<feature type="domain" description="Fatty acid desaturase" evidence="1">
    <location>
        <begin position="151"/>
        <end position="425"/>
    </location>
</feature>
<evidence type="ECO:0000313" key="2">
    <source>
        <dbReference type="EMBL" id="CAH0378288.1"/>
    </source>
</evidence>
<dbReference type="SUPFAM" id="SSF55856">
    <property type="entry name" value="Cytochrome b5-like heme/steroid binding domain"/>
    <property type="match status" value="1"/>
</dbReference>
<name>A0A8J2X6M4_9STRA</name>
<dbReference type="InterPro" id="IPR036400">
    <property type="entry name" value="Cyt_B5-like_heme/steroid_sf"/>
</dbReference>
<dbReference type="PANTHER" id="PTHR19353:SF15">
    <property type="entry name" value="CYTOCHROME B5 HEME-BINDING DOMAIN-CONTAINING PROTEIN"/>
    <property type="match status" value="1"/>
</dbReference>
<dbReference type="AlphaFoldDB" id="A0A8J2X6M4"/>
<evidence type="ECO:0000259" key="1">
    <source>
        <dbReference type="Pfam" id="PF00487"/>
    </source>
</evidence>
<comment type="caution">
    <text evidence="2">The sequence shown here is derived from an EMBL/GenBank/DDBJ whole genome shotgun (WGS) entry which is preliminary data.</text>
</comment>
<dbReference type="Pfam" id="PF00487">
    <property type="entry name" value="FA_desaturase"/>
    <property type="match status" value="1"/>
</dbReference>
<accession>A0A8J2X6M4</accession>
<dbReference type="InterPro" id="IPR005804">
    <property type="entry name" value="FA_desaturase_dom"/>
</dbReference>
<gene>
    <name evidence="2" type="ORF">PECAL_5P28060</name>
</gene>
<organism evidence="2 3">
    <name type="scientific">Pelagomonas calceolata</name>
    <dbReference type="NCBI Taxonomy" id="35677"/>
    <lineage>
        <taxon>Eukaryota</taxon>
        <taxon>Sar</taxon>
        <taxon>Stramenopiles</taxon>
        <taxon>Ochrophyta</taxon>
        <taxon>Pelagophyceae</taxon>
        <taxon>Pelagomonadales</taxon>
        <taxon>Pelagomonadaceae</taxon>
        <taxon>Pelagomonas</taxon>
    </lineage>
</organism>
<keyword evidence="3" id="KW-1185">Reference proteome</keyword>
<dbReference type="InterPro" id="IPR012171">
    <property type="entry name" value="Fatty_acid_desaturase"/>
</dbReference>
<dbReference type="GO" id="GO:0016020">
    <property type="term" value="C:membrane"/>
    <property type="evidence" value="ECO:0007669"/>
    <property type="project" value="TreeGrafter"/>
</dbReference>
<dbReference type="GO" id="GO:0006629">
    <property type="term" value="P:lipid metabolic process"/>
    <property type="evidence" value="ECO:0007669"/>
    <property type="project" value="InterPro"/>
</dbReference>
<proteinExistence type="predicted"/>
<sequence>MRRLAVALALQTTTALQTPTKKPLPLRIDGEWYDARHYAETTHAGGRWLVEYARGRDVSFLFKSIHSLNEEKARNALRKLPKIDEPRDAAPYGFALGEEPDEVEIDSPLRKELRALVRRRFGTDPDAAKATPGQWLRIGLFGALTASAWLRWLQGSVLATLVLPFAAWLLVAHTAHDATHGSLSKRPWVNYWLQFTAHPLFFNVFVWIPQHLHSHHQFTNEHDFDVDLHHFAPAALSPETPINDKFNEAWTFCWKGCLTTLGTSLLQPLRTLLDKPTPNFDVNITPVPDDVSKKQLWLSVAPTIFCLVYPLLAFGVGRGNWGLAVLESLYPFVGASLIWTAMTQTSHVQDDCHQPVAEDDCWTARQIAHSYDYSVHNPRERELVAMLTAGLNMQSLHHAIPTVAQSRLAGLYEEYAEIAARHGAAPRTSRNILTASRELLEYLFENNAPVRAAEAVPVAR</sequence>
<dbReference type="EMBL" id="CAKKNE010000005">
    <property type="protein sequence ID" value="CAH0378288.1"/>
    <property type="molecule type" value="Genomic_DNA"/>
</dbReference>
<dbReference type="OrthoDB" id="260519at2759"/>